<dbReference type="InterPro" id="IPR011009">
    <property type="entry name" value="Kinase-like_dom_sf"/>
</dbReference>
<sequence length="393" mass="43369">MAMDLVRMVLFLSYILTTLSGRLTNAQPDFLDKYCNYGPRPTNYTNDSTFKKNLDALASIVSSSTVSFHNLSIGQNPDRVNVIALCRGDVAWDMCRRCFIDANTKLREICPNGKQSIGWYDDCMLSYSDSYILNTMSTSPNTYAYSQLNLSNSIIAQFNQAVNTLLSELLGKASRSTSDKKFATGNITIGPDNNTTTIYALAECTPDLSGQQCRECLNGTRKKLPECCEGRIGARVLYPSCNFRYEPTPFYSATTSDGGPLTVDGEPPTVLPPSVQGNGNGDNNTTRNVIIIVISIIIFVLLVIACIWIVIRKKKQNPLNEDENSMEISTDAESLRFDFDTIKVATNEFSDANKLGKGGFGVVYKGRLPNGRDVAVKRLSQTSDQGEVEFKNE</sequence>
<keyword evidence="8" id="KW-0808">Transferase</keyword>
<keyword evidence="4" id="KW-0472">Membrane</keyword>
<dbReference type="EMBL" id="JABWDY010025997">
    <property type="protein sequence ID" value="KAF5189067.1"/>
    <property type="molecule type" value="Genomic_DNA"/>
</dbReference>
<feature type="domain" description="Protein kinase" evidence="6">
    <location>
        <begin position="349"/>
        <end position="393"/>
    </location>
</feature>
<keyword evidence="8" id="KW-0418">Kinase</keyword>
<dbReference type="Gene3D" id="3.30.200.20">
    <property type="entry name" value="Phosphorylase Kinase, domain 1"/>
    <property type="match status" value="1"/>
</dbReference>
<dbReference type="GO" id="GO:0004672">
    <property type="term" value="F:protein kinase activity"/>
    <property type="evidence" value="ECO:0007669"/>
    <property type="project" value="InterPro"/>
</dbReference>
<evidence type="ECO:0000313" key="9">
    <source>
        <dbReference type="Proteomes" id="UP000554482"/>
    </source>
</evidence>
<feature type="domain" description="Gnk2-homologous" evidence="7">
    <location>
        <begin position="138"/>
        <end position="250"/>
    </location>
</feature>
<feature type="transmembrane region" description="Helical" evidence="4">
    <location>
        <begin position="289"/>
        <end position="311"/>
    </location>
</feature>
<evidence type="ECO:0000256" key="2">
    <source>
        <dbReference type="ARBA" id="ARBA00022737"/>
    </source>
</evidence>
<proteinExistence type="predicted"/>
<keyword evidence="4" id="KW-1133">Transmembrane helix</keyword>
<keyword evidence="4" id="KW-0812">Transmembrane</keyword>
<dbReference type="Proteomes" id="UP000554482">
    <property type="component" value="Unassembled WGS sequence"/>
</dbReference>
<gene>
    <name evidence="8" type="ORF">FRX31_021346</name>
</gene>
<dbReference type="InterPro" id="IPR000719">
    <property type="entry name" value="Prot_kinase_dom"/>
</dbReference>
<comment type="caution">
    <text evidence="8">The sequence shown here is derived from an EMBL/GenBank/DDBJ whole genome shotgun (WGS) entry which is preliminary data.</text>
</comment>
<dbReference type="Pfam" id="PF01657">
    <property type="entry name" value="Stress-antifung"/>
    <property type="match status" value="2"/>
</dbReference>
<reference evidence="8 9" key="1">
    <citation type="submission" date="2020-06" db="EMBL/GenBank/DDBJ databases">
        <title>Transcriptomic and genomic resources for Thalictrum thalictroides and T. hernandezii: Facilitating candidate gene discovery in an emerging model plant lineage.</title>
        <authorList>
            <person name="Arias T."/>
            <person name="Riano-Pachon D.M."/>
            <person name="Di Stilio V.S."/>
        </authorList>
    </citation>
    <scope>NUCLEOTIDE SEQUENCE [LARGE SCALE GENOMIC DNA]</scope>
    <source>
        <strain evidence="9">cv. WT478/WT964</strain>
        <tissue evidence="8">Leaves</tissue>
    </source>
</reference>
<dbReference type="PROSITE" id="PS50011">
    <property type="entry name" value="PROTEIN_KINASE_DOM"/>
    <property type="match status" value="1"/>
</dbReference>
<organism evidence="8 9">
    <name type="scientific">Thalictrum thalictroides</name>
    <name type="common">Rue-anemone</name>
    <name type="synonym">Anemone thalictroides</name>
    <dbReference type="NCBI Taxonomy" id="46969"/>
    <lineage>
        <taxon>Eukaryota</taxon>
        <taxon>Viridiplantae</taxon>
        <taxon>Streptophyta</taxon>
        <taxon>Embryophyta</taxon>
        <taxon>Tracheophyta</taxon>
        <taxon>Spermatophyta</taxon>
        <taxon>Magnoliopsida</taxon>
        <taxon>Ranunculales</taxon>
        <taxon>Ranunculaceae</taxon>
        <taxon>Thalictroideae</taxon>
        <taxon>Thalictrum</taxon>
    </lineage>
</organism>
<dbReference type="SUPFAM" id="SSF56112">
    <property type="entry name" value="Protein kinase-like (PK-like)"/>
    <property type="match status" value="1"/>
</dbReference>
<protein>
    <submittedName>
        <fullName evidence="8">Cysteine-rich receptor-like protein kinase</fullName>
    </submittedName>
</protein>
<evidence type="ECO:0000256" key="1">
    <source>
        <dbReference type="ARBA" id="ARBA00022729"/>
    </source>
</evidence>
<evidence type="ECO:0000256" key="5">
    <source>
        <dbReference type="SAM" id="SignalP"/>
    </source>
</evidence>
<dbReference type="CDD" id="cd23509">
    <property type="entry name" value="Gnk2-like"/>
    <property type="match status" value="2"/>
</dbReference>
<dbReference type="PROSITE" id="PS51473">
    <property type="entry name" value="GNK2"/>
    <property type="match status" value="2"/>
</dbReference>
<dbReference type="PROSITE" id="PS00107">
    <property type="entry name" value="PROTEIN_KINASE_ATP"/>
    <property type="match status" value="1"/>
</dbReference>
<keyword evidence="8" id="KW-0675">Receptor</keyword>
<keyword evidence="9" id="KW-1185">Reference proteome</keyword>
<dbReference type="FunFam" id="3.30.430.20:FF:000002">
    <property type="entry name" value="Cysteine-rich receptor-like protein kinase 10"/>
    <property type="match status" value="1"/>
</dbReference>
<evidence type="ECO:0000259" key="7">
    <source>
        <dbReference type="PROSITE" id="PS51473"/>
    </source>
</evidence>
<evidence type="ECO:0000256" key="4">
    <source>
        <dbReference type="SAM" id="Phobius"/>
    </source>
</evidence>
<dbReference type="InterPro" id="IPR038408">
    <property type="entry name" value="GNK2_sf"/>
</dbReference>
<dbReference type="PANTHER" id="PTHR32099">
    <property type="entry name" value="CYSTEINE-RICH REPEAT SECRETORY PROTEIN"/>
    <property type="match status" value="1"/>
</dbReference>
<evidence type="ECO:0000259" key="6">
    <source>
        <dbReference type="PROSITE" id="PS50011"/>
    </source>
</evidence>
<accession>A0A7J6VWJ4</accession>
<dbReference type="InterPro" id="IPR017441">
    <property type="entry name" value="Protein_kinase_ATP_BS"/>
</dbReference>
<dbReference type="AlphaFoldDB" id="A0A7J6VWJ4"/>
<feature type="binding site" evidence="3">
    <location>
        <position position="377"/>
    </location>
    <ligand>
        <name>ATP</name>
        <dbReference type="ChEBI" id="CHEBI:30616"/>
    </ligand>
</feature>
<dbReference type="InterPro" id="IPR002902">
    <property type="entry name" value="GNK2"/>
</dbReference>
<keyword evidence="3" id="KW-0547">Nucleotide-binding</keyword>
<dbReference type="PANTHER" id="PTHR32099:SF51">
    <property type="entry name" value="CYSTEINE-RICH RECEPTOR-LIKE PROTEIN KINASE 25 ISOFORM X1"/>
    <property type="match status" value="1"/>
</dbReference>
<dbReference type="GO" id="GO:0005524">
    <property type="term" value="F:ATP binding"/>
    <property type="evidence" value="ECO:0007669"/>
    <property type="project" value="UniProtKB-UniRule"/>
</dbReference>
<evidence type="ECO:0000313" key="8">
    <source>
        <dbReference type="EMBL" id="KAF5189067.1"/>
    </source>
</evidence>
<keyword evidence="1 5" id="KW-0732">Signal</keyword>
<feature type="domain" description="Gnk2-homologous" evidence="7">
    <location>
        <begin position="32"/>
        <end position="132"/>
    </location>
</feature>
<keyword evidence="2" id="KW-0677">Repeat</keyword>
<dbReference type="OrthoDB" id="1909574at2759"/>
<feature type="signal peptide" evidence="5">
    <location>
        <begin position="1"/>
        <end position="20"/>
    </location>
</feature>
<evidence type="ECO:0000256" key="3">
    <source>
        <dbReference type="PROSITE-ProRule" id="PRU10141"/>
    </source>
</evidence>
<feature type="non-terminal residue" evidence="8">
    <location>
        <position position="1"/>
    </location>
</feature>
<dbReference type="Gene3D" id="3.30.430.20">
    <property type="entry name" value="Gnk2 domain, C-X8-C-X2-C motif"/>
    <property type="match status" value="2"/>
</dbReference>
<name>A0A7J6VWJ4_THATH</name>
<keyword evidence="3" id="KW-0067">ATP-binding</keyword>
<feature type="chain" id="PRO_5029826841" evidence="5">
    <location>
        <begin position="21"/>
        <end position="393"/>
    </location>
</feature>